<comment type="similarity">
    <text evidence="1">Belongs to the universal stress protein A family.</text>
</comment>
<dbReference type="PANTHER" id="PTHR46268">
    <property type="entry name" value="STRESS RESPONSE PROTEIN NHAX"/>
    <property type="match status" value="1"/>
</dbReference>
<proteinExistence type="inferred from homology"/>
<dbReference type="PATRIC" id="fig|1347342.6.peg.1284"/>
<dbReference type="HOGENOM" id="CLU_049301_2_4_10"/>
<dbReference type="SUPFAM" id="SSF52402">
    <property type="entry name" value="Adenine nucleotide alpha hydrolases-like"/>
    <property type="match status" value="2"/>
</dbReference>
<dbReference type="Proteomes" id="UP000016160">
    <property type="component" value="Chromosome"/>
</dbReference>
<dbReference type="PANTHER" id="PTHR46268:SF6">
    <property type="entry name" value="UNIVERSAL STRESS PROTEIN UP12"/>
    <property type="match status" value="1"/>
</dbReference>
<dbReference type="STRING" id="1347342.BN863_12740"/>
<keyword evidence="4" id="KW-1185">Reference proteome</keyword>
<dbReference type="OrthoDB" id="1522603at2"/>
<dbReference type="EMBL" id="HG315671">
    <property type="protein sequence ID" value="CDF78986.1"/>
    <property type="molecule type" value="Genomic_DNA"/>
</dbReference>
<dbReference type="CDD" id="cd00293">
    <property type="entry name" value="USP-like"/>
    <property type="match status" value="1"/>
</dbReference>
<gene>
    <name evidence="3" type="ORF">BN863_12740</name>
</gene>
<protein>
    <submittedName>
        <fullName evidence="3">Universal stress protein, UspA family</fullName>
    </submittedName>
</protein>
<dbReference type="AlphaFoldDB" id="T2KKN5"/>
<dbReference type="RefSeq" id="WP_038528731.1">
    <property type="nucleotide sequence ID" value="NZ_HG315671.1"/>
</dbReference>
<evidence type="ECO:0000259" key="2">
    <source>
        <dbReference type="Pfam" id="PF00582"/>
    </source>
</evidence>
<dbReference type="Gene3D" id="3.40.50.12370">
    <property type="match status" value="1"/>
</dbReference>
<evidence type="ECO:0000313" key="3">
    <source>
        <dbReference type="EMBL" id="CDF78986.1"/>
    </source>
</evidence>
<feature type="domain" description="UspA" evidence="2">
    <location>
        <begin position="6"/>
        <end position="124"/>
    </location>
</feature>
<organism evidence="3 4">
    <name type="scientific">Formosa agariphila (strain DSM 15362 / KCTC 12365 / LMG 23005 / KMM 3901 / M-2Alg 35-1)</name>
    <dbReference type="NCBI Taxonomy" id="1347342"/>
    <lineage>
        <taxon>Bacteria</taxon>
        <taxon>Pseudomonadati</taxon>
        <taxon>Bacteroidota</taxon>
        <taxon>Flavobacteriia</taxon>
        <taxon>Flavobacteriales</taxon>
        <taxon>Flavobacteriaceae</taxon>
        <taxon>Formosa</taxon>
    </lineage>
</organism>
<accession>T2KKN5</accession>
<dbReference type="eggNOG" id="COG0589">
    <property type="taxonomic scope" value="Bacteria"/>
</dbReference>
<reference evidence="3 4" key="1">
    <citation type="journal article" date="2013" name="Appl. Environ. Microbiol.">
        <title>The genome of the alga-associated marine flavobacterium Formosa agariphila KMM 3901T reveals a broad potential for degradation of algal polysaccharides.</title>
        <authorList>
            <person name="Mann A.J."/>
            <person name="Hahnke R.L."/>
            <person name="Huang S."/>
            <person name="Werner J."/>
            <person name="Xing P."/>
            <person name="Barbeyron T."/>
            <person name="Huettel B."/>
            <person name="Stueber K."/>
            <person name="Reinhardt R."/>
            <person name="Harder J."/>
            <person name="Gloeckner F.O."/>
            <person name="Amann R.I."/>
            <person name="Teeling H."/>
        </authorList>
    </citation>
    <scope>NUCLEOTIDE SEQUENCE [LARGE SCALE GENOMIC DNA]</scope>
    <source>
        <strain evidence="4">DSM 15362 / KCTC 12365 / LMG 23005 / KMM 3901</strain>
    </source>
</reference>
<dbReference type="Pfam" id="PF00582">
    <property type="entry name" value="Usp"/>
    <property type="match status" value="1"/>
</dbReference>
<evidence type="ECO:0000313" key="4">
    <source>
        <dbReference type="Proteomes" id="UP000016160"/>
    </source>
</evidence>
<evidence type="ECO:0000256" key="1">
    <source>
        <dbReference type="ARBA" id="ARBA00008791"/>
    </source>
</evidence>
<name>T2KKN5_FORAG</name>
<dbReference type="InterPro" id="IPR006016">
    <property type="entry name" value="UspA"/>
</dbReference>
<sequence>MKKLFKILVPFDFSETANNALNYAKNFVANDSDTEIILVYVNEVEDETAAEKLEAVRAEAHESCASNVSAIVKKGLLQTSLLEVEKAEQVDLIFMGTSLVNNKKLNTNTSSFVLVADCPVIVIPKDYENFKIQKIALVIGEDLIHDSKLLEVLLQVARRFKAKVDVLTVKQGVAEYGYTIVDEKNENAIMYYLENFYSHHHFVDGPDIPTSIFKYAEEKNIDLISILPRNHTKGKTSSEGALTKALSEVSKTPLLVID</sequence>